<name>A0AAV7TQI5_PLEWA</name>
<feature type="non-terminal residue" evidence="1">
    <location>
        <position position="54"/>
    </location>
</feature>
<reference evidence="1" key="1">
    <citation type="journal article" date="2022" name="bioRxiv">
        <title>Sequencing and chromosome-scale assembly of the giantPleurodeles waltlgenome.</title>
        <authorList>
            <person name="Brown T."/>
            <person name="Elewa A."/>
            <person name="Iarovenko S."/>
            <person name="Subramanian E."/>
            <person name="Araus A.J."/>
            <person name="Petzold A."/>
            <person name="Susuki M."/>
            <person name="Suzuki K.-i.T."/>
            <person name="Hayashi T."/>
            <person name="Toyoda A."/>
            <person name="Oliveira C."/>
            <person name="Osipova E."/>
            <person name="Leigh N.D."/>
            <person name="Simon A."/>
            <person name="Yun M.H."/>
        </authorList>
    </citation>
    <scope>NUCLEOTIDE SEQUENCE</scope>
    <source>
        <strain evidence="1">20211129_DDA</strain>
        <tissue evidence="1">Liver</tissue>
    </source>
</reference>
<organism evidence="1 2">
    <name type="scientific">Pleurodeles waltl</name>
    <name type="common">Iberian ribbed newt</name>
    <dbReference type="NCBI Taxonomy" id="8319"/>
    <lineage>
        <taxon>Eukaryota</taxon>
        <taxon>Metazoa</taxon>
        <taxon>Chordata</taxon>
        <taxon>Craniata</taxon>
        <taxon>Vertebrata</taxon>
        <taxon>Euteleostomi</taxon>
        <taxon>Amphibia</taxon>
        <taxon>Batrachia</taxon>
        <taxon>Caudata</taxon>
        <taxon>Salamandroidea</taxon>
        <taxon>Salamandridae</taxon>
        <taxon>Pleurodelinae</taxon>
        <taxon>Pleurodeles</taxon>
    </lineage>
</organism>
<dbReference type="Proteomes" id="UP001066276">
    <property type="component" value="Chromosome 3_2"/>
</dbReference>
<evidence type="ECO:0000313" key="2">
    <source>
        <dbReference type="Proteomes" id="UP001066276"/>
    </source>
</evidence>
<accession>A0AAV7TQI5</accession>
<evidence type="ECO:0000313" key="1">
    <source>
        <dbReference type="EMBL" id="KAJ1178930.1"/>
    </source>
</evidence>
<dbReference type="EMBL" id="JANPWB010000006">
    <property type="protein sequence ID" value="KAJ1178930.1"/>
    <property type="molecule type" value="Genomic_DNA"/>
</dbReference>
<gene>
    <name evidence="1" type="ORF">NDU88_004171</name>
</gene>
<keyword evidence="2" id="KW-1185">Reference proteome</keyword>
<comment type="caution">
    <text evidence="1">The sequence shown here is derived from an EMBL/GenBank/DDBJ whole genome shotgun (WGS) entry which is preliminary data.</text>
</comment>
<proteinExistence type="predicted"/>
<feature type="non-terminal residue" evidence="1">
    <location>
        <position position="1"/>
    </location>
</feature>
<protein>
    <submittedName>
        <fullName evidence="1">Uncharacterized protein</fullName>
    </submittedName>
</protein>
<dbReference type="AlphaFoldDB" id="A0AAV7TQI5"/>
<sequence length="54" mass="5798">REFLYLLRGWTGGGSAGGAYRCFIKGEPTTKTILCLYCTLGVRDGPRGKTSPAT</sequence>